<protein>
    <submittedName>
        <fullName evidence="3">Dehydrogenase</fullName>
    </submittedName>
</protein>
<dbReference type="AlphaFoldDB" id="G7ZIM2"/>
<gene>
    <name evidence="3" type="ordered locus">AZOLI_p60077</name>
</gene>
<geneLocation type="plasmid" evidence="3 4">
    <name>AZO_p6</name>
</geneLocation>
<dbReference type="OrthoDB" id="9792935at2"/>
<dbReference type="InterPro" id="IPR055170">
    <property type="entry name" value="GFO_IDH_MocA-like_dom"/>
</dbReference>
<accession>G7ZIM2</accession>
<dbReference type="GO" id="GO:0000166">
    <property type="term" value="F:nucleotide binding"/>
    <property type="evidence" value="ECO:0007669"/>
    <property type="project" value="InterPro"/>
</dbReference>
<dbReference type="KEGG" id="ali:AZOLI_p60077"/>
<dbReference type="Proteomes" id="UP000005667">
    <property type="component" value="Plasmid AZO_p6"/>
</dbReference>
<evidence type="ECO:0000313" key="3">
    <source>
        <dbReference type="EMBL" id="CBS91497.1"/>
    </source>
</evidence>
<dbReference type="RefSeq" id="WP_014189923.1">
    <property type="nucleotide sequence ID" value="NC_016588.1"/>
</dbReference>
<dbReference type="InterPro" id="IPR000683">
    <property type="entry name" value="Gfo/Idh/MocA-like_OxRdtase_N"/>
</dbReference>
<dbReference type="PANTHER" id="PTHR43377:SF1">
    <property type="entry name" value="BILIVERDIN REDUCTASE A"/>
    <property type="match status" value="1"/>
</dbReference>
<sequence length="317" mass="34179">MSPPSAPSARPSRALVVGHGSIGARHARLLRALGLEVAVVSRRAPQLPGAFPDIAAALACGPADYAVVCTETSLHHQAVRSLHSAGFTGRILIEKPLGQAGEHVPEANFNAVRVGYHLRFDPILLALREALEGCRPLTVEVRAASWLPSWRAGRDYRATESASKAAGGGVLRDLSHELDYVTWLFGRWRRLTALGGHLGCLEIDSDEAFILLAETERCPVVSISLSYIDHGAEERWIAVNTAEGRSWRADLVAATLSENGRLVRSADPAALDAPYIAQHRAMLNNGDGCCSIGEAEEVVAMIDAAETAARDKRWVYR</sequence>
<proteinExistence type="predicted"/>
<dbReference type="InterPro" id="IPR051450">
    <property type="entry name" value="Gfo/Idh/MocA_Oxidoreductases"/>
</dbReference>
<organism evidence="3 4">
    <name type="scientific">Azospirillum lipoferum (strain 4B)</name>
    <dbReference type="NCBI Taxonomy" id="862719"/>
    <lineage>
        <taxon>Bacteria</taxon>
        <taxon>Pseudomonadati</taxon>
        <taxon>Pseudomonadota</taxon>
        <taxon>Alphaproteobacteria</taxon>
        <taxon>Rhodospirillales</taxon>
        <taxon>Azospirillaceae</taxon>
        <taxon>Azospirillum</taxon>
    </lineage>
</organism>
<name>G7ZIM2_AZOL4</name>
<feature type="domain" description="Gfo/Idh/MocA-like oxidoreductase N-terminal" evidence="1">
    <location>
        <begin position="13"/>
        <end position="98"/>
    </location>
</feature>
<evidence type="ECO:0000259" key="2">
    <source>
        <dbReference type="Pfam" id="PF22725"/>
    </source>
</evidence>
<keyword evidence="3" id="KW-0614">Plasmid</keyword>
<reference evidence="4" key="1">
    <citation type="journal article" date="2011" name="PLoS Genet.">
        <title>Azospirillum genomes reveal transition of bacteria from aquatic to terrestrial environments.</title>
        <authorList>
            <person name="Wisniewski-Dye F."/>
            <person name="Borziak K."/>
            <person name="Khalsa-Moyers G."/>
            <person name="Alexandre G."/>
            <person name="Sukharnikov L.O."/>
            <person name="Wuichet K."/>
            <person name="Hurst G.B."/>
            <person name="McDonald W.H."/>
            <person name="Robertson J.S."/>
            <person name="Barbe V."/>
            <person name="Calteau A."/>
            <person name="Rouy Z."/>
            <person name="Mangenot S."/>
            <person name="Prigent-Combaret C."/>
            <person name="Normand P."/>
            <person name="Boyer M."/>
            <person name="Siguier P."/>
            <person name="Dessaux Y."/>
            <person name="Elmerich C."/>
            <person name="Condemine G."/>
            <person name="Krishnen G."/>
            <person name="Kennedy I."/>
            <person name="Paterson A.H."/>
            <person name="Gonzalez V."/>
            <person name="Mavingui P."/>
            <person name="Zhulin I.B."/>
        </authorList>
    </citation>
    <scope>NUCLEOTIDE SEQUENCE [LARGE SCALE GENOMIC DNA]</scope>
    <source>
        <strain evidence="4">4B</strain>
    </source>
</reference>
<dbReference type="InterPro" id="IPR036291">
    <property type="entry name" value="NAD(P)-bd_dom_sf"/>
</dbReference>
<evidence type="ECO:0000259" key="1">
    <source>
        <dbReference type="Pfam" id="PF01408"/>
    </source>
</evidence>
<dbReference type="PANTHER" id="PTHR43377">
    <property type="entry name" value="BILIVERDIN REDUCTASE A"/>
    <property type="match status" value="1"/>
</dbReference>
<evidence type="ECO:0000313" key="4">
    <source>
        <dbReference type="Proteomes" id="UP000005667"/>
    </source>
</evidence>
<dbReference type="Pfam" id="PF22725">
    <property type="entry name" value="GFO_IDH_MocA_C3"/>
    <property type="match status" value="1"/>
</dbReference>
<dbReference type="Gene3D" id="3.40.50.720">
    <property type="entry name" value="NAD(P)-binding Rossmann-like Domain"/>
    <property type="match status" value="1"/>
</dbReference>
<dbReference type="EMBL" id="FQ311874">
    <property type="protein sequence ID" value="CBS91497.1"/>
    <property type="molecule type" value="Genomic_DNA"/>
</dbReference>
<dbReference type="Gene3D" id="3.30.360.10">
    <property type="entry name" value="Dihydrodipicolinate Reductase, domain 2"/>
    <property type="match status" value="1"/>
</dbReference>
<dbReference type="SUPFAM" id="SSF55347">
    <property type="entry name" value="Glyceraldehyde-3-phosphate dehydrogenase-like, C-terminal domain"/>
    <property type="match status" value="1"/>
</dbReference>
<keyword evidence="4" id="KW-1185">Reference proteome</keyword>
<feature type="domain" description="GFO/IDH/MocA-like oxidoreductase" evidence="2">
    <location>
        <begin position="138"/>
        <end position="244"/>
    </location>
</feature>
<dbReference type="Pfam" id="PF01408">
    <property type="entry name" value="GFO_IDH_MocA"/>
    <property type="match status" value="1"/>
</dbReference>
<dbReference type="HOGENOM" id="CLU_023194_10_1_5"/>
<dbReference type="SUPFAM" id="SSF51735">
    <property type="entry name" value="NAD(P)-binding Rossmann-fold domains"/>
    <property type="match status" value="1"/>
</dbReference>